<dbReference type="EMBL" id="UINC01001017">
    <property type="protein sequence ID" value="SUZ67655.1"/>
    <property type="molecule type" value="Genomic_DNA"/>
</dbReference>
<feature type="non-terminal residue" evidence="4">
    <location>
        <position position="1"/>
    </location>
</feature>
<gene>
    <name evidence="4" type="ORF">METZ01_LOCUS20509</name>
</gene>
<dbReference type="InterPro" id="IPR016162">
    <property type="entry name" value="Ald_DH_N"/>
</dbReference>
<accession>A0A381PKT7</accession>
<evidence type="ECO:0000256" key="1">
    <source>
        <dbReference type="ARBA" id="ARBA00009986"/>
    </source>
</evidence>
<dbReference type="PANTHER" id="PTHR43353">
    <property type="entry name" value="SUCCINATE-SEMIALDEHYDE DEHYDROGENASE, MITOCHONDRIAL"/>
    <property type="match status" value="1"/>
</dbReference>
<evidence type="ECO:0000259" key="3">
    <source>
        <dbReference type="Pfam" id="PF00171"/>
    </source>
</evidence>
<evidence type="ECO:0000313" key="4">
    <source>
        <dbReference type="EMBL" id="SUZ67655.1"/>
    </source>
</evidence>
<dbReference type="InterPro" id="IPR050740">
    <property type="entry name" value="Aldehyde_DH_Superfamily"/>
</dbReference>
<dbReference type="PANTHER" id="PTHR43353:SF5">
    <property type="entry name" value="SUCCINATE-SEMIALDEHYDE DEHYDROGENASE, MITOCHONDRIAL"/>
    <property type="match status" value="1"/>
</dbReference>
<dbReference type="GO" id="GO:0004777">
    <property type="term" value="F:succinate-semialdehyde dehydrogenase (NAD+) activity"/>
    <property type="evidence" value="ECO:0007669"/>
    <property type="project" value="TreeGrafter"/>
</dbReference>
<keyword evidence="2" id="KW-0560">Oxidoreductase</keyword>
<dbReference type="InterPro" id="IPR015590">
    <property type="entry name" value="Aldehyde_DH_dom"/>
</dbReference>
<dbReference type="Gene3D" id="3.40.309.10">
    <property type="entry name" value="Aldehyde Dehydrogenase, Chain A, domain 2"/>
    <property type="match status" value="1"/>
</dbReference>
<protein>
    <recommendedName>
        <fullName evidence="3">Aldehyde dehydrogenase domain-containing protein</fullName>
    </recommendedName>
</protein>
<dbReference type="Gene3D" id="3.40.605.10">
    <property type="entry name" value="Aldehyde Dehydrogenase, Chain A, domain 1"/>
    <property type="match status" value="1"/>
</dbReference>
<dbReference type="InterPro" id="IPR016163">
    <property type="entry name" value="Ald_DH_C"/>
</dbReference>
<feature type="domain" description="Aldehyde dehydrogenase" evidence="3">
    <location>
        <begin position="7"/>
        <end position="470"/>
    </location>
</feature>
<dbReference type="FunFam" id="3.40.309.10:FF:000004">
    <property type="entry name" value="Succinate-semialdehyde dehydrogenase I"/>
    <property type="match status" value="1"/>
</dbReference>
<dbReference type="FunFam" id="3.40.605.10:FF:000005">
    <property type="entry name" value="Succinate-semialdehyde dehydrogenase I"/>
    <property type="match status" value="1"/>
</dbReference>
<dbReference type="InterPro" id="IPR016161">
    <property type="entry name" value="Ald_DH/histidinol_DH"/>
</dbReference>
<sequence length="475" mass="50456">VFIDGEWVDARSGKTFDVTNPATGELLGSAPAGEPEDAVAAIDAAYASFPDWANTTAYERSRLLYRAWQLMTERSEMLAQLMTAEQGKPLKAARAEVNYAADFLIWFAEEAKRVNGEWLPSQRPDQRFLSVKAPVGVVAAITPWNYPISMLTRKMGPALAAGCTLVLKPAESTPLCAKATFEVFVDAGIPEGVINLVTAVEPAPIGDVFTADPRVAKLTFTGSTAVGRVLASKSAANLQRISVELGGHAPFIVFPDADPVHAAKGAAALKFLNAGQACISPNRLYVPASLRSTFEETLCSRVEKIETGNGAVEGVGVGPLVSDTAVAKVERQVEDARDKGAGVPVGGTRLTQGDYAAGHFFAPTVLTDVTEDMTIYREETFGPVAPVISYDDPDQVIELANDTNYGLAAYVYTRDIGVAMRAFERLRFGIIGVNDVNPTSASVPFGGMGDSGLGREGGHEGINEYLETKTGGFAI</sequence>
<reference evidence="4" key="1">
    <citation type="submission" date="2018-05" db="EMBL/GenBank/DDBJ databases">
        <authorList>
            <person name="Lanie J.A."/>
            <person name="Ng W.-L."/>
            <person name="Kazmierczak K.M."/>
            <person name="Andrzejewski T.M."/>
            <person name="Davidsen T.M."/>
            <person name="Wayne K.J."/>
            <person name="Tettelin H."/>
            <person name="Glass J.I."/>
            <person name="Rusch D."/>
            <person name="Podicherti R."/>
            <person name="Tsui H.-C.T."/>
            <person name="Winkler M.E."/>
        </authorList>
    </citation>
    <scope>NUCLEOTIDE SEQUENCE</scope>
</reference>
<dbReference type="Pfam" id="PF00171">
    <property type="entry name" value="Aldedh"/>
    <property type="match status" value="1"/>
</dbReference>
<name>A0A381PKT7_9ZZZZ</name>
<dbReference type="SUPFAM" id="SSF53720">
    <property type="entry name" value="ALDH-like"/>
    <property type="match status" value="1"/>
</dbReference>
<organism evidence="4">
    <name type="scientific">marine metagenome</name>
    <dbReference type="NCBI Taxonomy" id="408172"/>
    <lineage>
        <taxon>unclassified sequences</taxon>
        <taxon>metagenomes</taxon>
        <taxon>ecological metagenomes</taxon>
    </lineage>
</organism>
<comment type="similarity">
    <text evidence="1">Belongs to the aldehyde dehydrogenase family.</text>
</comment>
<evidence type="ECO:0000256" key="2">
    <source>
        <dbReference type="ARBA" id="ARBA00023002"/>
    </source>
</evidence>
<dbReference type="CDD" id="cd07103">
    <property type="entry name" value="ALDH_F5_SSADH_GabD"/>
    <property type="match status" value="1"/>
</dbReference>
<proteinExistence type="inferred from homology"/>
<dbReference type="AlphaFoldDB" id="A0A381PKT7"/>
<dbReference type="GO" id="GO:0009450">
    <property type="term" value="P:gamma-aminobutyric acid catabolic process"/>
    <property type="evidence" value="ECO:0007669"/>
    <property type="project" value="TreeGrafter"/>
</dbReference>